<evidence type="ECO:0000313" key="1">
    <source>
        <dbReference type="EMBL" id="VDN53196.1"/>
    </source>
</evidence>
<organism evidence="2 4">
    <name type="scientific">Dracunculus medinensis</name>
    <name type="common">Guinea worm</name>
    <dbReference type="NCBI Taxonomy" id="318479"/>
    <lineage>
        <taxon>Eukaryota</taxon>
        <taxon>Metazoa</taxon>
        <taxon>Ecdysozoa</taxon>
        <taxon>Nematoda</taxon>
        <taxon>Chromadorea</taxon>
        <taxon>Rhabditida</taxon>
        <taxon>Spirurina</taxon>
        <taxon>Dracunculoidea</taxon>
        <taxon>Dracunculidae</taxon>
        <taxon>Dracunculus</taxon>
    </lineage>
</organism>
<accession>A0A0N4UNI7</accession>
<dbReference type="Proteomes" id="UP000274756">
    <property type="component" value="Unassembled WGS sequence"/>
</dbReference>
<reference evidence="1 3" key="2">
    <citation type="submission" date="2018-11" db="EMBL/GenBank/DDBJ databases">
        <authorList>
            <consortium name="Pathogen Informatics"/>
        </authorList>
    </citation>
    <scope>NUCLEOTIDE SEQUENCE [LARGE SCALE GENOMIC DNA]</scope>
</reference>
<dbReference type="WBParaSite" id="DME_0000946901-mRNA-1">
    <property type="protein sequence ID" value="DME_0000946901-mRNA-1"/>
    <property type="gene ID" value="DME_0000946901"/>
</dbReference>
<evidence type="ECO:0000313" key="2">
    <source>
        <dbReference type="Proteomes" id="UP000038040"/>
    </source>
</evidence>
<evidence type="ECO:0000313" key="3">
    <source>
        <dbReference type="Proteomes" id="UP000274756"/>
    </source>
</evidence>
<gene>
    <name evidence="1" type="ORF">DME_LOCUS3169</name>
</gene>
<proteinExistence type="predicted"/>
<name>A0A0N4UNI7_DRAME</name>
<dbReference type="Proteomes" id="UP000038040">
    <property type="component" value="Unplaced"/>
</dbReference>
<protein>
    <submittedName>
        <fullName evidence="4">EB domain-containing protein</fullName>
    </submittedName>
</protein>
<evidence type="ECO:0000313" key="4">
    <source>
        <dbReference type="WBParaSite" id="DME_0000946901-mRNA-1"/>
    </source>
</evidence>
<keyword evidence="3" id="KW-1185">Reference proteome</keyword>
<sequence>MAYINVEFQIPLQNRMFVERPCGENMVHTELCYYDVTYNFITNCRKISNCVCMNGYYLENGSCLELPTTTMDPEKAANLQRLAMRIF</sequence>
<dbReference type="EMBL" id="UYYG01000110">
    <property type="protein sequence ID" value="VDN53196.1"/>
    <property type="molecule type" value="Genomic_DNA"/>
</dbReference>
<dbReference type="AlphaFoldDB" id="A0A0N4UNI7"/>
<reference evidence="4" key="1">
    <citation type="submission" date="2017-02" db="UniProtKB">
        <authorList>
            <consortium name="WormBaseParasite"/>
        </authorList>
    </citation>
    <scope>IDENTIFICATION</scope>
</reference>